<feature type="transmembrane region" description="Helical" evidence="8">
    <location>
        <begin position="454"/>
        <end position="479"/>
    </location>
</feature>
<feature type="transmembrane region" description="Helical" evidence="8">
    <location>
        <begin position="665"/>
        <end position="683"/>
    </location>
</feature>
<dbReference type="Pfam" id="PF02714">
    <property type="entry name" value="RSN1_7TM"/>
    <property type="match status" value="1"/>
</dbReference>
<feature type="transmembrane region" description="Helical" evidence="8">
    <location>
        <begin position="147"/>
        <end position="166"/>
    </location>
</feature>
<dbReference type="InterPro" id="IPR003864">
    <property type="entry name" value="CSC1/OSCA1-like_7TM"/>
</dbReference>
<evidence type="ECO:0000256" key="3">
    <source>
        <dbReference type="ARBA" id="ARBA00022448"/>
    </source>
</evidence>
<evidence type="ECO:0000259" key="11">
    <source>
        <dbReference type="Pfam" id="PF13967"/>
    </source>
</evidence>
<comment type="similarity">
    <text evidence="2">Belongs to the CSC1 (TC 1.A.17) family.</text>
</comment>
<feature type="region of interest" description="Disordered" evidence="7">
    <location>
        <begin position="755"/>
        <end position="784"/>
    </location>
</feature>
<reference evidence="13" key="1">
    <citation type="submission" date="2023-06" db="EMBL/GenBank/DDBJ databases">
        <title>Genome-scale phylogeny and comparative genomics of the fungal order Sordariales.</title>
        <authorList>
            <consortium name="Lawrence Berkeley National Laboratory"/>
            <person name="Hensen N."/>
            <person name="Bonometti L."/>
            <person name="Westerberg I."/>
            <person name="Brannstrom I.O."/>
            <person name="Guillou S."/>
            <person name="Cros-Aarteil S."/>
            <person name="Calhoun S."/>
            <person name="Haridas S."/>
            <person name="Kuo A."/>
            <person name="Mondo S."/>
            <person name="Pangilinan J."/>
            <person name="Riley R."/>
            <person name="Labutti K."/>
            <person name="Andreopoulos B."/>
            <person name="Lipzen A."/>
            <person name="Chen C."/>
            <person name="Yanf M."/>
            <person name="Daum C."/>
            <person name="Ng V."/>
            <person name="Clum A."/>
            <person name="Steindorff A."/>
            <person name="Ohm R."/>
            <person name="Martin F."/>
            <person name="Silar P."/>
            <person name="Natvig D."/>
            <person name="Lalanne C."/>
            <person name="Gautier V."/>
            <person name="Ament-Velasquez S.L."/>
            <person name="Kruys A."/>
            <person name="Hutchinson M.I."/>
            <person name="Powell A.J."/>
            <person name="Barry K."/>
            <person name="Miller A.N."/>
            <person name="Grigoriev I.V."/>
            <person name="Debuchy R."/>
            <person name="Gladieux P."/>
            <person name="Thoren M.H."/>
            <person name="Johannesson H."/>
        </authorList>
    </citation>
    <scope>NUCLEOTIDE SEQUENCE</scope>
    <source>
        <strain evidence="13">8032-3</strain>
    </source>
</reference>
<comment type="subcellular location">
    <subcellularLocation>
        <location evidence="1">Membrane</location>
        <topology evidence="1">Multi-pass membrane protein</topology>
    </subcellularLocation>
</comment>
<evidence type="ECO:0000256" key="2">
    <source>
        <dbReference type="ARBA" id="ARBA00007779"/>
    </source>
</evidence>
<dbReference type="Pfam" id="PF12621">
    <property type="entry name" value="PHM7_ext"/>
    <property type="match status" value="1"/>
</dbReference>
<evidence type="ECO:0000313" key="13">
    <source>
        <dbReference type="EMBL" id="KAK1771701.1"/>
    </source>
</evidence>
<dbReference type="InterPro" id="IPR022257">
    <property type="entry name" value="PHM7_ext"/>
</dbReference>
<evidence type="ECO:0000256" key="7">
    <source>
        <dbReference type="SAM" id="MobiDB-lite"/>
    </source>
</evidence>
<name>A0AAJ0FKK4_9PEZI</name>
<protein>
    <submittedName>
        <fullName evidence="13">DUF221-domain-containing protein</fullName>
    </submittedName>
</protein>
<feature type="domain" description="CSC1/OSCA1-like N-terminal transmembrane" evidence="11">
    <location>
        <begin position="17"/>
        <end position="168"/>
    </location>
</feature>
<evidence type="ECO:0000256" key="4">
    <source>
        <dbReference type="ARBA" id="ARBA00022692"/>
    </source>
</evidence>
<dbReference type="GeneID" id="85309921"/>
<feature type="transmembrane region" description="Helical" evidence="8">
    <location>
        <begin position="597"/>
        <end position="618"/>
    </location>
</feature>
<feature type="transmembrane region" description="Helical" evidence="8">
    <location>
        <begin position="97"/>
        <end position="116"/>
    </location>
</feature>
<evidence type="ECO:0000256" key="5">
    <source>
        <dbReference type="ARBA" id="ARBA00022989"/>
    </source>
</evidence>
<dbReference type="Pfam" id="PF14703">
    <property type="entry name" value="PHM7_cyt"/>
    <property type="match status" value="1"/>
</dbReference>
<feature type="domain" description="10TM putative phosphate transporter extracellular tail" evidence="10">
    <location>
        <begin position="790"/>
        <end position="884"/>
    </location>
</feature>
<feature type="region of interest" description="Disordered" evidence="7">
    <location>
        <begin position="262"/>
        <end position="312"/>
    </location>
</feature>
<feature type="transmembrane region" description="Helical" evidence="8">
    <location>
        <begin position="410"/>
        <end position="434"/>
    </location>
</feature>
<evidence type="ECO:0000259" key="10">
    <source>
        <dbReference type="Pfam" id="PF12621"/>
    </source>
</evidence>
<keyword evidence="3" id="KW-0813">Transport</keyword>
<proteinExistence type="inferred from homology"/>
<accession>A0AAJ0FKK4</accession>
<dbReference type="Pfam" id="PF13967">
    <property type="entry name" value="RSN1_TM"/>
    <property type="match status" value="1"/>
</dbReference>
<evidence type="ECO:0000256" key="1">
    <source>
        <dbReference type="ARBA" id="ARBA00004141"/>
    </source>
</evidence>
<keyword evidence="14" id="KW-1185">Reference proteome</keyword>
<feature type="domain" description="CSC1/OSCA1-like 7TM region" evidence="9">
    <location>
        <begin position="408"/>
        <end position="680"/>
    </location>
</feature>
<evidence type="ECO:0000256" key="6">
    <source>
        <dbReference type="ARBA" id="ARBA00023136"/>
    </source>
</evidence>
<dbReference type="Proteomes" id="UP001244011">
    <property type="component" value="Unassembled WGS sequence"/>
</dbReference>
<evidence type="ECO:0000313" key="14">
    <source>
        <dbReference type="Proteomes" id="UP001244011"/>
    </source>
</evidence>
<dbReference type="InterPro" id="IPR045122">
    <property type="entry name" value="Csc1-like"/>
</dbReference>
<dbReference type="RefSeq" id="XP_060287914.1">
    <property type="nucleotide sequence ID" value="XM_060426734.1"/>
</dbReference>
<dbReference type="PANTHER" id="PTHR13018">
    <property type="entry name" value="PROBABLE MEMBRANE PROTEIN DUF221-RELATED"/>
    <property type="match status" value="1"/>
</dbReference>
<dbReference type="AlphaFoldDB" id="A0AAJ0FKK4"/>
<keyword evidence="6 8" id="KW-0472">Membrane</keyword>
<feature type="transmembrane region" description="Helical" evidence="8">
    <location>
        <begin position="548"/>
        <end position="576"/>
    </location>
</feature>
<feature type="transmembrane region" description="Helical" evidence="8">
    <location>
        <begin position="20"/>
        <end position="38"/>
    </location>
</feature>
<evidence type="ECO:0000259" key="12">
    <source>
        <dbReference type="Pfam" id="PF14703"/>
    </source>
</evidence>
<feature type="transmembrane region" description="Helical" evidence="8">
    <location>
        <begin position="500"/>
        <end position="528"/>
    </location>
</feature>
<keyword evidence="4 8" id="KW-0812">Transmembrane</keyword>
<organism evidence="13 14">
    <name type="scientific">Phialemonium atrogriseum</name>
    <dbReference type="NCBI Taxonomy" id="1093897"/>
    <lineage>
        <taxon>Eukaryota</taxon>
        <taxon>Fungi</taxon>
        <taxon>Dikarya</taxon>
        <taxon>Ascomycota</taxon>
        <taxon>Pezizomycotina</taxon>
        <taxon>Sordariomycetes</taxon>
        <taxon>Sordariomycetidae</taxon>
        <taxon>Cephalothecales</taxon>
        <taxon>Cephalothecaceae</taxon>
        <taxon>Phialemonium</taxon>
    </lineage>
</organism>
<evidence type="ECO:0000256" key="8">
    <source>
        <dbReference type="SAM" id="Phobius"/>
    </source>
</evidence>
<dbReference type="GO" id="GO:0005227">
    <property type="term" value="F:calcium-activated cation channel activity"/>
    <property type="evidence" value="ECO:0007669"/>
    <property type="project" value="InterPro"/>
</dbReference>
<comment type="caution">
    <text evidence="13">The sequence shown here is derived from an EMBL/GenBank/DDBJ whole genome shotgun (WGS) entry which is preliminary data.</text>
</comment>
<evidence type="ECO:0000259" key="9">
    <source>
        <dbReference type="Pfam" id="PF02714"/>
    </source>
</evidence>
<sequence length="892" mass="99174">MSSSDDDPPKSSSLSGLVSTLAPVALVSAIYLIAFLILRRTQKRYYAPRTYLGSLRENERSPALPTGFFNWIGAFWKIPDIYALQHQSLDAYLYLRYLRMTVVICFVGCCITWPVLFPVNATGGGGQEQLDILSYSNINRSTQKYRYFAHALVCWVYFSFIMYLIMRECIFYINLRQAFLLSPAYASRVSSRTVLFTSVPANFLHETTLRKMFGDTVRKIWISGDTKDLDKLVKKRDKAAYRLESAEVKLIKIANKTRQKAIKKGTADQVEPPAEADGAPYPSETAGAVDSESGSVAGRWVPEKKRPTHRTGPLGLLGKKVDTIDWCRNELQTVIPAVEAAQASYRAGEYKKIPGVFVQFRTQAEAECAAQVVSHHQGFQMTPRYVGIKPGEVIWKSLGISWWQKVVRRYAVLAFITALIIFWAIPVAVVGVISNVNYLKTLSFLTWLDKIPQIIMGVITGLLPAVALSILMSLVPIIMRICARLAGEPSESRVELFTQNAYFAFLVIQVFLITTMASSASAVAKQIADKPANAPSILANNLPKASNFYISYFIVQGLTIASQVLSQVVGFVVFSLMYKYLSGTPRAYYTKWANLSAISWGSTMPVYTNITVIAITYAGIAPLMLGWATVGMSLFYFAWRYNVLFVTDTQIDTRGLIYPRAIKQLFTGIYLAEVCMIGLFGASVAPGPLVLMVAFLVFTVLFHISLNSALDPLLYNLPLSLLAEEEARLLDTPVAQSAVPGQTAAAADGLHRNEAQHNGTQPVDNSEKAMPEAQSLHSAKTKKPNPLTKFLKPWLFSDYETLRALAPTGPLDLTNIYSEEVENNAYYPPSVTSTTPLLWIPKDPAGVSRQEIAHTSKIIPITDEACDLDEQGKINWDRETTRPPVWEEKVIY</sequence>
<feature type="domain" description="CSC1/OSCA1-like cytosolic" evidence="12">
    <location>
        <begin position="191"/>
        <end position="396"/>
    </location>
</feature>
<dbReference type="EMBL" id="MU838998">
    <property type="protein sequence ID" value="KAK1771701.1"/>
    <property type="molecule type" value="Genomic_DNA"/>
</dbReference>
<feature type="transmembrane region" description="Helical" evidence="8">
    <location>
        <begin position="624"/>
        <end position="644"/>
    </location>
</feature>
<dbReference type="InterPro" id="IPR032880">
    <property type="entry name" value="CSC1/OSCA1-like_N"/>
</dbReference>
<keyword evidence="5 8" id="KW-1133">Transmembrane helix</keyword>
<dbReference type="InterPro" id="IPR027815">
    <property type="entry name" value="CSC1/OSCA1-like_cyt"/>
</dbReference>
<gene>
    <name evidence="13" type="ORF">QBC33DRAFT_524517</name>
</gene>
<dbReference type="GO" id="GO:0005886">
    <property type="term" value="C:plasma membrane"/>
    <property type="evidence" value="ECO:0007669"/>
    <property type="project" value="TreeGrafter"/>
</dbReference>
<feature type="transmembrane region" description="Helical" evidence="8">
    <location>
        <begin position="689"/>
        <end position="710"/>
    </location>
</feature>
<dbReference type="PANTHER" id="PTHR13018:SF26">
    <property type="entry name" value="DOMAIN PROTEIN, PUTATIVE (AFU_ORTHOLOGUE AFUA_5G10920)-RELATED"/>
    <property type="match status" value="1"/>
</dbReference>